<dbReference type="InterPro" id="IPR050267">
    <property type="entry name" value="Anti-sigma-factor_SerPK"/>
</dbReference>
<dbReference type="GO" id="GO:0005524">
    <property type="term" value="F:ATP binding"/>
    <property type="evidence" value="ECO:0007669"/>
    <property type="project" value="UniProtKB-KW"/>
</dbReference>
<proteinExistence type="predicted"/>
<gene>
    <name evidence="4" type="ORF">GCM10009665_45310</name>
</gene>
<comment type="caution">
    <text evidence="4">The sequence shown here is derived from an EMBL/GenBank/DDBJ whole genome shotgun (WGS) entry which is preliminary data.</text>
</comment>
<feature type="region of interest" description="Disordered" evidence="2">
    <location>
        <begin position="1"/>
        <end position="28"/>
    </location>
</feature>
<dbReference type="InterPro" id="IPR003594">
    <property type="entry name" value="HATPase_dom"/>
</dbReference>
<keyword evidence="4" id="KW-0067">ATP-binding</keyword>
<feature type="domain" description="Histidine kinase/HSP90-like ATPase" evidence="3">
    <location>
        <begin position="59"/>
        <end position="144"/>
    </location>
</feature>
<dbReference type="Gene3D" id="3.30.565.10">
    <property type="entry name" value="Histidine kinase-like ATPase, C-terminal domain"/>
    <property type="match status" value="1"/>
</dbReference>
<dbReference type="CDD" id="cd16936">
    <property type="entry name" value="HATPase_RsbW-like"/>
    <property type="match status" value="1"/>
</dbReference>
<reference evidence="4 5" key="1">
    <citation type="journal article" date="2019" name="Int. J. Syst. Evol. Microbiol.">
        <title>The Global Catalogue of Microorganisms (GCM) 10K type strain sequencing project: providing services to taxonomists for standard genome sequencing and annotation.</title>
        <authorList>
            <consortium name="The Broad Institute Genomics Platform"/>
            <consortium name="The Broad Institute Genome Sequencing Center for Infectious Disease"/>
            <person name="Wu L."/>
            <person name="Ma J."/>
        </authorList>
    </citation>
    <scope>NUCLEOTIDE SEQUENCE [LARGE SCALE GENOMIC DNA]</scope>
    <source>
        <strain evidence="4 5">JCM 13004</strain>
    </source>
</reference>
<feature type="region of interest" description="Disordered" evidence="2">
    <location>
        <begin position="148"/>
        <end position="167"/>
    </location>
</feature>
<keyword evidence="1" id="KW-0808">Transferase</keyword>
<keyword evidence="1" id="KW-0418">Kinase</keyword>
<organism evidence="4 5">
    <name type="scientific">Kitasatospora nipponensis</name>
    <dbReference type="NCBI Taxonomy" id="258049"/>
    <lineage>
        <taxon>Bacteria</taxon>
        <taxon>Bacillati</taxon>
        <taxon>Actinomycetota</taxon>
        <taxon>Actinomycetes</taxon>
        <taxon>Kitasatosporales</taxon>
        <taxon>Streptomycetaceae</taxon>
        <taxon>Kitasatospora</taxon>
    </lineage>
</organism>
<evidence type="ECO:0000256" key="1">
    <source>
        <dbReference type="ARBA" id="ARBA00022527"/>
    </source>
</evidence>
<evidence type="ECO:0000313" key="5">
    <source>
        <dbReference type="Proteomes" id="UP001500037"/>
    </source>
</evidence>
<keyword evidence="1" id="KW-0723">Serine/threonine-protein kinase</keyword>
<keyword evidence="4" id="KW-0547">Nucleotide-binding</keyword>
<keyword evidence="5" id="KW-1185">Reference proteome</keyword>
<accession>A0ABN1WGD4</accession>
<name>A0ABN1WGD4_9ACTN</name>
<protein>
    <submittedName>
        <fullName evidence="4">ATP-binding protein</fullName>
    </submittedName>
</protein>
<evidence type="ECO:0000313" key="4">
    <source>
        <dbReference type="EMBL" id="GAA1249465.1"/>
    </source>
</evidence>
<evidence type="ECO:0000256" key="2">
    <source>
        <dbReference type="SAM" id="MobiDB-lite"/>
    </source>
</evidence>
<feature type="compositionally biased region" description="Basic and acidic residues" evidence="2">
    <location>
        <begin position="9"/>
        <end position="19"/>
    </location>
</feature>
<dbReference type="PANTHER" id="PTHR35526">
    <property type="entry name" value="ANTI-SIGMA-F FACTOR RSBW-RELATED"/>
    <property type="match status" value="1"/>
</dbReference>
<sequence length="167" mass="17597">MRHATAAGRGDRTPPWDRAPHRRLGLGSTAPGTVSRCRAFTWEALVAWDWLPAVDEERQAAADDVVLVVSELVANACRHAGGPTELALHRQAGAVRVEVADPSPGRPVPRLAGRVGRPGGYGLRIVGVLARHWGSLPTATGKRVWAEVGTGTDGSGEERSVHPGAVS</sequence>
<dbReference type="SUPFAM" id="SSF55874">
    <property type="entry name" value="ATPase domain of HSP90 chaperone/DNA topoisomerase II/histidine kinase"/>
    <property type="match status" value="1"/>
</dbReference>
<dbReference type="EMBL" id="BAAALF010000087">
    <property type="protein sequence ID" value="GAA1249465.1"/>
    <property type="molecule type" value="Genomic_DNA"/>
</dbReference>
<evidence type="ECO:0000259" key="3">
    <source>
        <dbReference type="Pfam" id="PF13581"/>
    </source>
</evidence>
<dbReference type="InterPro" id="IPR036890">
    <property type="entry name" value="HATPase_C_sf"/>
</dbReference>
<dbReference type="Pfam" id="PF13581">
    <property type="entry name" value="HATPase_c_2"/>
    <property type="match status" value="1"/>
</dbReference>
<dbReference type="Proteomes" id="UP001500037">
    <property type="component" value="Unassembled WGS sequence"/>
</dbReference>
<dbReference type="PANTHER" id="PTHR35526:SF3">
    <property type="entry name" value="ANTI-SIGMA-F FACTOR RSBW"/>
    <property type="match status" value="1"/>
</dbReference>